<dbReference type="InterPro" id="IPR036390">
    <property type="entry name" value="WH_DNA-bd_sf"/>
</dbReference>
<evidence type="ECO:0000256" key="5">
    <source>
        <dbReference type="PROSITE-ProRule" id="PRU00335"/>
    </source>
</evidence>
<dbReference type="PANTHER" id="PTHR30055">
    <property type="entry name" value="HTH-TYPE TRANSCRIPTIONAL REGULATOR RUTR"/>
    <property type="match status" value="1"/>
</dbReference>
<dbReference type="CDD" id="cd07377">
    <property type="entry name" value="WHTH_GntR"/>
    <property type="match status" value="1"/>
</dbReference>
<proteinExistence type="predicted"/>
<dbReference type="GO" id="GO:0045892">
    <property type="term" value="P:negative regulation of DNA-templated transcription"/>
    <property type="evidence" value="ECO:0007669"/>
    <property type="project" value="InterPro"/>
</dbReference>
<feature type="domain" description="HTH tetR-type" evidence="7">
    <location>
        <begin position="84"/>
        <end position="144"/>
    </location>
</feature>
<dbReference type="PROSITE" id="PS50977">
    <property type="entry name" value="HTH_TETR_2"/>
    <property type="match status" value="1"/>
</dbReference>
<dbReference type="PANTHER" id="PTHR30055:SF151">
    <property type="entry name" value="TRANSCRIPTIONAL REGULATORY PROTEIN"/>
    <property type="match status" value="1"/>
</dbReference>
<dbReference type="PRINTS" id="PR00400">
    <property type="entry name" value="TETREPRESSOR"/>
</dbReference>
<dbReference type="Gene3D" id="1.10.357.10">
    <property type="entry name" value="Tetracycline Repressor, domain 2"/>
    <property type="match status" value="1"/>
</dbReference>
<reference evidence="9" key="1">
    <citation type="submission" date="2016-10" db="EMBL/GenBank/DDBJ databases">
        <authorList>
            <person name="Varghese N."/>
            <person name="Submissions S."/>
        </authorList>
    </citation>
    <scope>NUCLEOTIDE SEQUENCE [LARGE SCALE GENOMIC DNA]</scope>
    <source>
        <strain evidence="9">CGMCC 4.5579</strain>
    </source>
</reference>
<evidence type="ECO:0000259" key="6">
    <source>
        <dbReference type="PROSITE" id="PS50949"/>
    </source>
</evidence>
<dbReference type="SUPFAM" id="SSF46785">
    <property type="entry name" value="Winged helix' DNA-binding domain"/>
    <property type="match status" value="1"/>
</dbReference>
<keyword evidence="1" id="KW-0678">Repressor</keyword>
<dbReference type="InterPro" id="IPR036271">
    <property type="entry name" value="Tet_transcr_reg_TetR-rel_C_sf"/>
</dbReference>
<dbReference type="InterPro" id="IPR001647">
    <property type="entry name" value="HTH_TetR"/>
</dbReference>
<dbReference type="InterPro" id="IPR036388">
    <property type="entry name" value="WH-like_DNA-bd_sf"/>
</dbReference>
<protein>
    <submittedName>
        <fullName evidence="8">DNA-binding transcriptional regulator YhcF, GntR family</fullName>
    </submittedName>
</protein>
<dbReference type="InterPro" id="IPR050109">
    <property type="entry name" value="HTH-type_TetR-like_transc_reg"/>
</dbReference>
<dbReference type="SUPFAM" id="SSF48498">
    <property type="entry name" value="Tetracyclin repressor-like, C-terminal domain"/>
    <property type="match status" value="1"/>
</dbReference>
<keyword evidence="9" id="KW-1185">Reference proteome</keyword>
<organism evidence="8 9">
    <name type="scientific">Amycolatopsis arida</name>
    <dbReference type="NCBI Taxonomy" id="587909"/>
    <lineage>
        <taxon>Bacteria</taxon>
        <taxon>Bacillati</taxon>
        <taxon>Actinomycetota</taxon>
        <taxon>Actinomycetes</taxon>
        <taxon>Pseudonocardiales</taxon>
        <taxon>Pseudonocardiaceae</taxon>
        <taxon>Amycolatopsis</taxon>
    </lineage>
</organism>
<dbReference type="AlphaFoldDB" id="A0A1I5Q0N2"/>
<dbReference type="InterPro" id="IPR003012">
    <property type="entry name" value="Tet_transcr_reg_TetR"/>
</dbReference>
<dbReference type="SMART" id="SM00345">
    <property type="entry name" value="HTH_GNTR"/>
    <property type="match status" value="1"/>
</dbReference>
<dbReference type="EMBL" id="FOWW01000002">
    <property type="protein sequence ID" value="SFP39759.1"/>
    <property type="molecule type" value="Genomic_DNA"/>
</dbReference>
<accession>A0A1I5Q0N2</accession>
<dbReference type="GO" id="GO:0046677">
    <property type="term" value="P:response to antibiotic"/>
    <property type="evidence" value="ECO:0007669"/>
    <property type="project" value="InterPro"/>
</dbReference>
<dbReference type="PROSITE" id="PS50949">
    <property type="entry name" value="HTH_GNTR"/>
    <property type="match status" value="1"/>
</dbReference>
<evidence type="ECO:0000256" key="1">
    <source>
        <dbReference type="ARBA" id="ARBA00022491"/>
    </source>
</evidence>
<dbReference type="STRING" id="587909.SAMN05421810_102468"/>
<keyword evidence="3 5" id="KW-0238">DNA-binding</keyword>
<dbReference type="OrthoDB" id="2570341at2"/>
<dbReference type="GO" id="GO:0003700">
    <property type="term" value="F:DNA-binding transcription factor activity"/>
    <property type="evidence" value="ECO:0007669"/>
    <property type="project" value="InterPro"/>
</dbReference>
<dbReference type="SUPFAM" id="SSF46689">
    <property type="entry name" value="Homeodomain-like"/>
    <property type="match status" value="1"/>
</dbReference>
<dbReference type="Pfam" id="PF02909">
    <property type="entry name" value="TetR_C_1"/>
    <property type="match status" value="1"/>
</dbReference>
<dbReference type="Gene3D" id="1.10.10.10">
    <property type="entry name" value="Winged helix-like DNA-binding domain superfamily/Winged helix DNA-binding domain"/>
    <property type="match status" value="1"/>
</dbReference>
<keyword evidence="2" id="KW-0805">Transcription regulation</keyword>
<dbReference type="GO" id="GO:0000976">
    <property type="term" value="F:transcription cis-regulatory region binding"/>
    <property type="evidence" value="ECO:0007669"/>
    <property type="project" value="TreeGrafter"/>
</dbReference>
<evidence type="ECO:0000256" key="2">
    <source>
        <dbReference type="ARBA" id="ARBA00023015"/>
    </source>
</evidence>
<name>A0A1I5Q0N2_9PSEU</name>
<dbReference type="InterPro" id="IPR009057">
    <property type="entry name" value="Homeodomain-like_sf"/>
</dbReference>
<dbReference type="InterPro" id="IPR000524">
    <property type="entry name" value="Tscrpt_reg_HTH_GntR"/>
</dbReference>
<evidence type="ECO:0000256" key="4">
    <source>
        <dbReference type="ARBA" id="ARBA00023163"/>
    </source>
</evidence>
<dbReference type="Gene3D" id="1.10.10.60">
    <property type="entry name" value="Homeodomain-like"/>
    <property type="match status" value="1"/>
</dbReference>
<keyword evidence="4" id="KW-0804">Transcription</keyword>
<dbReference type="Pfam" id="PF00392">
    <property type="entry name" value="GntR"/>
    <property type="match status" value="1"/>
</dbReference>
<feature type="domain" description="HTH gntR-type" evidence="6">
    <location>
        <begin position="5"/>
        <end position="73"/>
    </location>
</feature>
<dbReference type="RefSeq" id="WP_092529221.1">
    <property type="nucleotide sequence ID" value="NZ_FOWW01000002.1"/>
</dbReference>
<sequence length="310" mass="33954">MTLPDPPYARITAEIRARIAAGELAPGDRVPSARRISRDHGVAIATATKVLAALRREGLVRAVPGIGTVVVERPVSSTRPSTPELSRDRVVRTAIGIADAEGLAGLSMRRIATELGVVPMALYRHVPSKDALVAAMIDVAFGVESLPEVAPPGWRERLESMARLEWRTFRRHRWLAQAISLTRPHPSRNALLHTEWALAALDGRGMHVHQMFALHLTLFGYVRGIAVNLEWEAEAEADTGRTGDQWMDDQLPAYQELIGSGDFPHMRRLFAAGDFDLDLDQLFELGLQRLLDGVALALPPETGDAPAAEQ</sequence>
<gene>
    <name evidence="8" type="ORF">SAMN05421810_102468</name>
</gene>
<dbReference type="Proteomes" id="UP000198727">
    <property type="component" value="Unassembled WGS sequence"/>
</dbReference>
<dbReference type="Pfam" id="PF00440">
    <property type="entry name" value="TetR_N"/>
    <property type="match status" value="1"/>
</dbReference>
<dbReference type="InterPro" id="IPR004111">
    <property type="entry name" value="Repressor_TetR_C"/>
</dbReference>
<evidence type="ECO:0000259" key="7">
    <source>
        <dbReference type="PROSITE" id="PS50977"/>
    </source>
</evidence>
<evidence type="ECO:0000313" key="9">
    <source>
        <dbReference type="Proteomes" id="UP000198727"/>
    </source>
</evidence>
<feature type="DNA-binding region" description="H-T-H motif" evidence="5">
    <location>
        <begin position="107"/>
        <end position="126"/>
    </location>
</feature>
<evidence type="ECO:0000313" key="8">
    <source>
        <dbReference type="EMBL" id="SFP39759.1"/>
    </source>
</evidence>
<evidence type="ECO:0000256" key="3">
    <source>
        <dbReference type="ARBA" id="ARBA00023125"/>
    </source>
</evidence>